<keyword evidence="1" id="KW-1133">Transmembrane helix</keyword>
<dbReference type="PANTHER" id="PTHR31970:SF9">
    <property type="entry name" value="MOLYBDATE TRANSPORTER 2"/>
    <property type="match status" value="1"/>
</dbReference>
<dbReference type="Pfam" id="PF16983">
    <property type="entry name" value="MFS_MOT1"/>
    <property type="match status" value="2"/>
</dbReference>
<dbReference type="Proteomes" id="UP001172155">
    <property type="component" value="Unassembled WGS sequence"/>
</dbReference>
<dbReference type="EMBL" id="JAUKUD010000006">
    <property type="protein sequence ID" value="KAK0741189.1"/>
    <property type="molecule type" value="Genomic_DNA"/>
</dbReference>
<feature type="transmembrane region" description="Helical" evidence="1">
    <location>
        <begin position="30"/>
        <end position="50"/>
    </location>
</feature>
<proteinExistence type="predicted"/>
<comment type="caution">
    <text evidence="2">The sequence shown here is derived from an EMBL/GenBank/DDBJ whole genome shotgun (WGS) entry which is preliminary data.</text>
</comment>
<feature type="transmembrane region" description="Helical" evidence="1">
    <location>
        <begin position="98"/>
        <end position="119"/>
    </location>
</feature>
<dbReference type="InterPro" id="IPR031563">
    <property type="entry name" value="MOT1/MOT2"/>
</dbReference>
<name>A0AA40EKT0_9PEZI</name>
<gene>
    <name evidence="2" type="ORF">B0T18DRAFT_331300</name>
</gene>
<dbReference type="PANTHER" id="PTHR31970">
    <property type="match status" value="1"/>
</dbReference>
<dbReference type="AlphaFoldDB" id="A0AA40EKT0"/>
<feature type="transmembrane region" description="Helical" evidence="1">
    <location>
        <begin position="56"/>
        <end position="77"/>
    </location>
</feature>
<keyword evidence="1" id="KW-0812">Transmembrane</keyword>
<feature type="transmembrane region" description="Helical" evidence="1">
    <location>
        <begin position="139"/>
        <end position="166"/>
    </location>
</feature>
<evidence type="ECO:0000313" key="2">
    <source>
        <dbReference type="EMBL" id="KAK0741189.1"/>
    </source>
</evidence>
<keyword evidence="1" id="KW-0472">Membrane</keyword>
<protein>
    <recommendedName>
        <fullName evidence="4">Sulfate transporter</fullName>
    </recommendedName>
</protein>
<feature type="transmembrane region" description="Helical" evidence="1">
    <location>
        <begin position="173"/>
        <end position="192"/>
    </location>
</feature>
<feature type="transmembrane region" description="Helical" evidence="1">
    <location>
        <begin position="222"/>
        <end position="248"/>
    </location>
</feature>
<feature type="transmembrane region" description="Helical" evidence="1">
    <location>
        <begin position="298"/>
        <end position="318"/>
    </location>
</feature>
<organism evidence="2 3">
    <name type="scientific">Schizothecium vesticola</name>
    <dbReference type="NCBI Taxonomy" id="314040"/>
    <lineage>
        <taxon>Eukaryota</taxon>
        <taxon>Fungi</taxon>
        <taxon>Dikarya</taxon>
        <taxon>Ascomycota</taxon>
        <taxon>Pezizomycotina</taxon>
        <taxon>Sordariomycetes</taxon>
        <taxon>Sordariomycetidae</taxon>
        <taxon>Sordariales</taxon>
        <taxon>Schizotheciaceae</taxon>
        <taxon>Schizothecium</taxon>
    </lineage>
</organism>
<evidence type="ECO:0008006" key="4">
    <source>
        <dbReference type="Google" id="ProtNLM"/>
    </source>
</evidence>
<keyword evidence="3" id="KW-1185">Reference proteome</keyword>
<feature type="transmembrane region" description="Helical" evidence="1">
    <location>
        <begin position="372"/>
        <end position="400"/>
    </location>
</feature>
<dbReference type="GO" id="GO:0015098">
    <property type="term" value="F:molybdate ion transmembrane transporter activity"/>
    <property type="evidence" value="ECO:0007669"/>
    <property type="project" value="InterPro"/>
</dbReference>
<accession>A0AA40EKT0</accession>
<evidence type="ECO:0000313" key="3">
    <source>
        <dbReference type="Proteomes" id="UP001172155"/>
    </source>
</evidence>
<reference evidence="2" key="1">
    <citation type="submission" date="2023-06" db="EMBL/GenBank/DDBJ databases">
        <title>Genome-scale phylogeny and comparative genomics of the fungal order Sordariales.</title>
        <authorList>
            <consortium name="Lawrence Berkeley National Laboratory"/>
            <person name="Hensen N."/>
            <person name="Bonometti L."/>
            <person name="Westerberg I."/>
            <person name="Brannstrom I.O."/>
            <person name="Guillou S."/>
            <person name="Cros-Aarteil S."/>
            <person name="Calhoun S."/>
            <person name="Haridas S."/>
            <person name="Kuo A."/>
            <person name="Mondo S."/>
            <person name="Pangilinan J."/>
            <person name="Riley R."/>
            <person name="LaButti K."/>
            <person name="Andreopoulos B."/>
            <person name="Lipzen A."/>
            <person name="Chen C."/>
            <person name="Yanf M."/>
            <person name="Daum C."/>
            <person name="Ng V."/>
            <person name="Clum A."/>
            <person name="Steindorff A."/>
            <person name="Ohm R."/>
            <person name="Martin F."/>
            <person name="Silar P."/>
            <person name="Natvig D."/>
            <person name="Lalanne C."/>
            <person name="Gautier V."/>
            <person name="Ament-velasquez S.L."/>
            <person name="Kruys A."/>
            <person name="Hutchinson M.I."/>
            <person name="Powell A.J."/>
            <person name="Barry K."/>
            <person name="Miller A.N."/>
            <person name="Grigoriev I.V."/>
            <person name="Debuchy R."/>
            <person name="Gladieux P."/>
            <person name="Thoren M.H."/>
            <person name="Johannesson H."/>
        </authorList>
    </citation>
    <scope>NUCLEOTIDE SEQUENCE</scope>
    <source>
        <strain evidence="2">SMH3187-1</strain>
    </source>
</reference>
<feature type="transmembrane region" description="Helical" evidence="1">
    <location>
        <begin position="260"/>
        <end position="278"/>
    </location>
</feature>
<sequence>MPSPLRSLPSTLRHNLGTLRRSPLSELSGALGDLGTFLPLTLALALHNAIDLPATLVTSGLFNLVTGAVFGIPLPVQPMKVIASATLSQPPGSHGGEIAIPAGMLVSLAVLLLSATGLVRRLVAVVPTAVVRGIQLGAGMGLIISAGPVAAEGVVLAVLTTGLLLATLRRPGFPAAGVVFGVGVAVVVWRGGGWEGVGEGGWTPRVRNPFGMWWRLAWDGRVLAAALGQLPLTVLNSVVAVAALGRELEGMEGVERPRETALGVSVGLMGLVGGWVGGMPVCHGAGGLAAQYRFGARSGASIMVLGAVKMAIGLIFGGEGLLKFLGRFPGGVLGIMLAAAGIELAKAGVGVYGHGVALHGVLGRKTDEELTVVLVTAAAMLVTKNAGAGFIVGMLCHWSYRRADWWERRWIVGERRPLLT</sequence>
<feature type="transmembrane region" description="Helical" evidence="1">
    <location>
        <begin position="330"/>
        <end position="352"/>
    </location>
</feature>
<evidence type="ECO:0000256" key="1">
    <source>
        <dbReference type="SAM" id="Phobius"/>
    </source>
</evidence>